<gene>
    <name evidence="2" type="ORF">VPR01S_12_00205</name>
</gene>
<keyword evidence="1" id="KW-0812">Transmembrane</keyword>
<accession>U3A4E5</accession>
<dbReference type="eggNOG" id="COG0765">
    <property type="taxonomic scope" value="Bacteria"/>
</dbReference>
<proteinExistence type="predicted"/>
<organism evidence="2 3">
    <name type="scientific">Vibrio proteolyticus NBRC 13287</name>
    <dbReference type="NCBI Taxonomy" id="1219065"/>
    <lineage>
        <taxon>Bacteria</taxon>
        <taxon>Pseudomonadati</taxon>
        <taxon>Pseudomonadota</taxon>
        <taxon>Gammaproteobacteria</taxon>
        <taxon>Vibrionales</taxon>
        <taxon>Vibrionaceae</taxon>
        <taxon>Vibrio</taxon>
    </lineage>
</organism>
<feature type="transmembrane region" description="Helical" evidence="1">
    <location>
        <begin position="18"/>
        <end position="37"/>
    </location>
</feature>
<dbReference type="STRING" id="1219065.VPR01S_12_00205"/>
<dbReference type="EMBL" id="BATJ01000012">
    <property type="protein sequence ID" value="GAD68212.1"/>
    <property type="molecule type" value="Genomic_DNA"/>
</dbReference>
<protein>
    <submittedName>
        <fullName evidence="2">Uncharacterized protein</fullName>
    </submittedName>
</protein>
<evidence type="ECO:0000313" key="2">
    <source>
        <dbReference type="EMBL" id="GAD68212.1"/>
    </source>
</evidence>
<dbReference type="Proteomes" id="UP000016570">
    <property type="component" value="Unassembled WGS sequence"/>
</dbReference>
<name>U3A4E5_VIBPR</name>
<dbReference type="AlphaFoldDB" id="U3A4E5"/>
<evidence type="ECO:0000256" key="1">
    <source>
        <dbReference type="SAM" id="Phobius"/>
    </source>
</evidence>
<reference evidence="2 3" key="1">
    <citation type="submission" date="2013-09" db="EMBL/GenBank/DDBJ databases">
        <title>Whole genome shotgun sequence of Vibrio proteolyticus NBRC 13287.</title>
        <authorList>
            <person name="Isaki S."/>
            <person name="Hosoyama A."/>
            <person name="Numata M."/>
            <person name="Hashimoto M."/>
            <person name="Hosoyama Y."/>
            <person name="Tsuchikane K."/>
            <person name="Noguchi M."/>
            <person name="Hirakata S."/>
            <person name="Ichikawa N."/>
            <person name="Ohji S."/>
            <person name="Yamazoe A."/>
            <person name="Fujita N."/>
        </authorList>
    </citation>
    <scope>NUCLEOTIDE SEQUENCE [LARGE SCALE GENOMIC DNA]</scope>
    <source>
        <strain evidence="2 3">NBRC 13287</strain>
    </source>
</reference>
<keyword evidence="1" id="KW-1133">Transmembrane helix</keyword>
<keyword evidence="1" id="KW-0472">Membrane</keyword>
<sequence>MTFVDTDITNSSGLIFEIWLIAGAAYLALCQGLSLMFRRLERRRLNHLKR</sequence>
<comment type="caution">
    <text evidence="2">The sequence shown here is derived from an EMBL/GenBank/DDBJ whole genome shotgun (WGS) entry which is preliminary data.</text>
</comment>
<evidence type="ECO:0000313" key="3">
    <source>
        <dbReference type="Proteomes" id="UP000016570"/>
    </source>
</evidence>
<keyword evidence="3" id="KW-1185">Reference proteome</keyword>